<reference evidence="8" key="1">
    <citation type="submission" date="2022-11" db="UniProtKB">
        <authorList>
            <consortium name="WormBaseParasite"/>
        </authorList>
    </citation>
    <scope>IDENTIFICATION</scope>
</reference>
<dbReference type="GO" id="GO:0043065">
    <property type="term" value="P:positive regulation of apoptotic process"/>
    <property type="evidence" value="ECO:0007669"/>
    <property type="project" value="TreeGrafter"/>
</dbReference>
<dbReference type="GO" id="GO:0005634">
    <property type="term" value="C:nucleus"/>
    <property type="evidence" value="ECO:0007669"/>
    <property type="project" value="TreeGrafter"/>
</dbReference>
<feature type="compositionally biased region" description="Basic and acidic residues" evidence="6">
    <location>
        <begin position="763"/>
        <end position="774"/>
    </location>
</feature>
<evidence type="ECO:0000313" key="8">
    <source>
        <dbReference type="WBParaSite" id="PSU_v2.g5742.t1"/>
    </source>
</evidence>
<evidence type="ECO:0000256" key="2">
    <source>
        <dbReference type="ARBA" id="ARBA00022679"/>
    </source>
</evidence>
<keyword evidence="2" id="KW-0808">Transferase</keyword>
<evidence type="ECO:0000256" key="5">
    <source>
        <dbReference type="ARBA" id="ARBA00022840"/>
    </source>
</evidence>
<keyword evidence="3" id="KW-0547">Nucleotide-binding</keyword>
<organism evidence="7 8">
    <name type="scientific">Panagrolaimus superbus</name>
    <dbReference type="NCBI Taxonomy" id="310955"/>
    <lineage>
        <taxon>Eukaryota</taxon>
        <taxon>Metazoa</taxon>
        <taxon>Ecdysozoa</taxon>
        <taxon>Nematoda</taxon>
        <taxon>Chromadorea</taxon>
        <taxon>Rhabditida</taxon>
        <taxon>Tylenchina</taxon>
        <taxon>Panagrolaimomorpha</taxon>
        <taxon>Panagrolaimoidea</taxon>
        <taxon>Panagrolaimidae</taxon>
        <taxon>Panagrolaimus</taxon>
    </lineage>
</organism>
<keyword evidence="7" id="KW-1185">Reference proteome</keyword>
<dbReference type="GO" id="GO:0005524">
    <property type="term" value="F:ATP binding"/>
    <property type="evidence" value="ECO:0007669"/>
    <property type="project" value="UniProtKB-KW"/>
</dbReference>
<dbReference type="AlphaFoldDB" id="A0A914Z1H5"/>
<evidence type="ECO:0000256" key="3">
    <source>
        <dbReference type="ARBA" id="ARBA00022741"/>
    </source>
</evidence>
<feature type="compositionally biased region" description="Basic and acidic residues" evidence="6">
    <location>
        <begin position="704"/>
        <end position="713"/>
    </location>
</feature>
<feature type="compositionally biased region" description="Basic and acidic residues" evidence="6">
    <location>
        <begin position="411"/>
        <end position="425"/>
    </location>
</feature>
<feature type="region of interest" description="Disordered" evidence="6">
    <location>
        <begin position="337"/>
        <end position="363"/>
    </location>
</feature>
<keyword evidence="4" id="KW-0418">Kinase</keyword>
<dbReference type="GO" id="GO:0035556">
    <property type="term" value="P:intracellular signal transduction"/>
    <property type="evidence" value="ECO:0007669"/>
    <property type="project" value="TreeGrafter"/>
</dbReference>
<dbReference type="InterPro" id="IPR011009">
    <property type="entry name" value="Kinase-like_dom_sf"/>
</dbReference>
<feature type="compositionally biased region" description="Basic residues" evidence="6">
    <location>
        <begin position="270"/>
        <end position="279"/>
    </location>
</feature>
<dbReference type="GO" id="GO:0004674">
    <property type="term" value="F:protein serine/threonine kinase activity"/>
    <property type="evidence" value="ECO:0007669"/>
    <property type="project" value="UniProtKB-KW"/>
</dbReference>
<dbReference type="WBParaSite" id="PSU_v2.g5742.t1">
    <property type="protein sequence ID" value="PSU_v2.g5742.t1"/>
    <property type="gene ID" value="PSU_v2.g5742"/>
</dbReference>
<accession>A0A914Z1H5</accession>
<feature type="compositionally biased region" description="Polar residues" evidence="6">
    <location>
        <begin position="241"/>
        <end position="252"/>
    </location>
</feature>
<protein>
    <submittedName>
        <fullName evidence="8">Protein kinase domain-containing protein</fullName>
    </submittedName>
</protein>
<evidence type="ECO:0000256" key="1">
    <source>
        <dbReference type="ARBA" id="ARBA00022527"/>
    </source>
</evidence>
<sequence>MKSFMLSGESPFLGDNLALTYFNVERGLWEFCEEFDDNGVSDDARDFIKKLLILDKSKRMLPDECLQHPWILYHRERARKNRQDESSKIDTTKLRSYVRNKKFRRAVFGVLFVNSIVRLFKTLKEKKSENGIEYVKNMLNAVNEQNENGEGSSAGTSIFKKAISVKRKKNADDIPGPSTTTTTLSTDELEAKAQRLDSGLGEGSTKVSAVEGPEEPPPVMIHIPINETETAKPSREPSPIPEQSKNSLNVLDSKSFEKLTSESDDEKGGIKKMKKKKTTSAKISHDSALSPGIVSPVVNKNAAAPSSSSTAVMSTATTTIERIFPKNATNNNELTVTSASSVPSSAAVTTTATSEEEGASKPKKIVRKKKIVKPVLTLRDVEVPVMKTKKAKKKSIETILDTPTPKGSSLESDKKLNNSDIKDEQQTIENPETQPIQTLIGRRRGSADKRGGLVGNLLGKFEQNLDTKPPMKFAVSGVVPVKKVVLPAGLPRPPQKPNPSQQWTSATDVVKVNGLPAKIEKISNETAKIENENVTKTEIPMELERKIVSEKRTSIRKKNLKEEHSIADDTITESKKSNTDSYEVGIHSTTKIQEGAEKLSKTSSKALYINEVKMVEKEKSENKTPEVLQLLAEKKITSVEKLGLKQINSENGVKVLERSLKLKEEENAKALISIKSVKDQNVGGAMVVESKKIFEAKIGNGEKVESTKVERKQKITAKPPKPMNDFENVKLRKTKNKSFDDLLTDSNAEEKKKSSNNVTLRKKKEEVPKHHDVGRSGSVQPRPPHKTQSAMNVNESTTFAYNNKNNNNAFIQSHHFKNGETSKSSNRYSIELTPEEIEEIQAKERDAYDFGNLKAQLERRVSGDRPVNEFEEWRKAKAEDIRSSLHDSTNIKRAMKKWISMDKANRSGGE</sequence>
<dbReference type="Gene3D" id="1.10.510.10">
    <property type="entry name" value="Transferase(Phosphotransferase) domain 1"/>
    <property type="match status" value="1"/>
</dbReference>
<dbReference type="PANTHER" id="PTHR24342">
    <property type="entry name" value="SERINE/THREONINE-PROTEIN KINASE 17"/>
    <property type="match status" value="1"/>
</dbReference>
<name>A0A914Z1H5_9BILA</name>
<proteinExistence type="predicted"/>
<feature type="region of interest" description="Disordered" evidence="6">
    <location>
        <begin position="392"/>
        <end position="430"/>
    </location>
</feature>
<dbReference type="SUPFAM" id="SSF56112">
    <property type="entry name" value="Protein kinase-like (PK-like)"/>
    <property type="match status" value="1"/>
</dbReference>
<evidence type="ECO:0000256" key="4">
    <source>
        <dbReference type="ARBA" id="ARBA00022777"/>
    </source>
</evidence>
<feature type="region of interest" description="Disordered" evidence="6">
    <location>
        <begin position="704"/>
        <end position="789"/>
    </location>
</feature>
<feature type="region of interest" description="Disordered" evidence="6">
    <location>
        <begin position="195"/>
        <end position="293"/>
    </location>
</feature>
<evidence type="ECO:0000256" key="6">
    <source>
        <dbReference type="SAM" id="MobiDB-lite"/>
    </source>
</evidence>
<evidence type="ECO:0000313" key="7">
    <source>
        <dbReference type="Proteomes" id="UP000887577"/>
    </source>
</evidence>
<feature type="compositionally biased region" description="Low complexity" evidence="6">
    <location>
        <begin position="337"/>
        <end position="353"/>
    </location>
</feature>
<keyword evidence="5" id="KW-0067">ATP-binding</keyword>
<feature type="compositionally biased region" description="Basic and acidic residues" evidence="6">
    <location>
        <begin position="254"/>
        <end position="269"/>
    </location>
</feature>
<dbReference type="Proteomes" id="UP000887577">
    <property type="component" value="Unplaced"/>
</dbReference>
<dbReference type="PANTHER" id="PTHR24342:SF14">
    <property type="entry name" value="DEATH-ASSOCIATED PROTEIN KINASE DAPK-1"/>
    <property type="match status" value="1"/>
</dbReference>
<keyword evidence="1" id="KW-0723">Serine/threonine-protein kinase</keyword>